<sequence>MPSDKSAASRRAGFAVPAGSPSKPSSPAKAWFPSPKSRTTHLVVAPAMLQGGWLASAQRVGGQQRCSRTKRNHDEFDFPDSKGIARRMAASQLSVVQSQRTSGIIFEPDRVSMSKSSCSDLRRAVHALPPPKRTTIATAPQQMIPRANAGQFQRQYFKEDICKFVGNGMSSAWVTRASLRAVPPTRVPQARCDAQRGRDGHGKFLYMTVGGARRSSEPQDVPCGWFAVCASASAHRNTTTTFMSQHERACKWAFMPLPNGMQVPIPHAPGGVKCAMAKGGVSGVACCDARPLTTQTSTDSNTTATRFCVEFREHSGQSASLSKPGFATPSSSSPRLRAFAMRPRRQPGWTGAMGNQTSDMAEHACKAPRRRLTVVVMFSTGGGLRPWRVSNEPRSMPGLAATGWHFENSDLARFPASWRVVACADEAVAPSFLRRTFCDDEAA</sequence>
<feature type="region of interest" description="Disordered" evidence="1">
    <location>
        <begin position="1"/>
        <end position="34"/>
    </location>
</feature>
<dbReference type="GeneID" id="54565448"/>
<evidence type="ECO:0000313" key="2">
    <source>
        <dbReference type="EMBL" id="KAF2168784.1"/>
    </source>
</evidence>
<dbReference type="Proteomes" id="UP000799537">
    <property type="component" value="Unassembled WGS sequence"/>
</dbReference>
<dbReference type="AlphaFoldDB" id="A0A6A6CNT4"/>
<protein>
    <submittedName>
        <fullName evidence="2">Uncharacterized protein</fullName>
    </submittedName>
</protein>
<feature type="compositionally biased region" description="Low complexity" evidence="1">
    <location>
        <begin position="17"/>
        <end position="34"/>
    </location>
</feature>
<evidence type="ECO:0000256" key="1">
    <source>
        <dbReference type="SAM" id="MobiDB-lite"/>
    </source>
</evidence>
<keyword evidence="3" id="KW-1185">Reference proteome</keyword>
<proteinExistence type="predicted"/>
<reference evidence="2" key="1">
    <citation type="journal article" date="2020" name="Stud. Mycol.">
        <title>101 Dothideomycetes genomes: a test case for predicting lifestyles and emergence of pathogens.</title>
        <authorList>
            <person name="Haridas S."/>
            <person name="Albert R."/>
            <person name="Binder M."/>
            <person name="Bloem J."/>
            <person name="Labutti K."/>
            <person name="Salamov A."/>
            <person name="Andreopoulos B."/>
            <person name="Baker S."/>
            <person name="Barry K."/>
            <person name="Bills G."/>
            <person name="Bluhm B."/>
            <person name="Cannon C."/>
            <person name="Castanera R."/>
            <person name="Culley D."/>
            <person name="Daum C."/>
            <person name="Ezra D."/>
            <person name="Gonzalez J."/>
            <person name="Henrissat B."/>
            <person name="Kuo A."/>
            <person name="Liang C."/>
            <person name="Lipzen A."/>
            <person name="Lutzoni F."/>
            <person name="Magnuson J."/>
            <person name="Mondo S."/>
            <person name="Nolan M."/>
            <person name="Ohm R."/>
            <person name="Pangilinan J."/>
            <person name="Park H.-J."/>
            <person name="Ramirez L."/>
            <person name="Alfaro M."/>
            <person name="Sun H."/>
            <person name="Tritt A."/>
            <person name="Yoshinaga Y."/>
            <person name="Zwiers L.-H."/>
            <person name="Turgeon B."/>
            <person name="Goodwin S."/>
            <person name="Spatafora J."/>
            <person name="Crous P."/>
            <person name="Grigoriev I."/>
        </authorList>
    </citation>
    <scope>NUCLEOTIDE SEQUENCE</scope>
    <source>
        <strain evidence="2">ATCC 36951</strain>
    </source>
</reference>
<accession>A0A6A6CNT4</accession>
<name>A0A6A6CNT4_ZASCE</name>
<dbReference type="EMBL" id="ML993589">
    <property type="protein sequence ID" value="KAF2168784.1"/>
    <property type="molecule type" value="Genomic_DNA"/>
</dbReference>
<organism evidence="2 3">
    <name type="scientific">Zasmidium cellare ATCC 36951</name>
    <dbReference type="NCBI Taxonomy" id="1080233"/>
    <lineage>
        <taxon>Eukaryota</taxon>
        <taxon>Fungi</taxon>
        <taxon>Dikarya</taxon>
        <taxon>Ascomycota</taxon>
        <taxon>Pezizomycotina</taxon>
        <taxon>Dothideomycetes</taxon>
        <taxon>Dothideomycetidae</taxon>
        <taxon>Mycosphaerellales</taxon>
        <taxon>Mycosphaerellaceae</taxon>
        <taxon>Zasmidium</taxon>
    </lineage>
</organism>
<evidence type="ECO:0000313" key="3">
    <source>
        <dbReference type="Proteomes" id="UP000799537"/>
    </source>
</evidence>
<dbReference type="RefSeq" id="XP_033669673.1">
    <property type="nucleotide sequence ID" value="XM_033812176.1"/>
</dbReference>
<gene>
    <name evidence="2" type="ORF">M409DRAFT_52798</name>
</gene>